<accession>A0A316UR32</accession>
<dbReference type="SUPFAM" id="SSF52540">
    <property type="entry name" value="P-loop containing nucleoside triphosphate hydrolases"/>
    <property type="match status" value="1"/>
</dbReference>
<evidence type="ECO:0000256" key="2">
    <source>
        <dbReference type="ARBA" id="ARBA00022741"/>
    </source>
</evidence>
<protein>
    <submittedName>
        <fullName evidence="5">Uncharacterized protein</fullName>
    </submittedName>
</protein>
<keyword evidence="3" id="KW-0342">GTP-binding</keyword>
<dbReference type="STRING" id="1569628.A0A316UR32"/>
<dbReference type="PROSITE" id="PS51419">
    <property type="entry name" value="RAB"/>
    <property type="match status" value="1"/>
</dbReference>
<organism evidence="5 6">
    <name type="scientific">Jaminaea rosea</name>
    <dbReference type="NCBI Taxonomy" id="1569628"/>
    <lineage>
        <taxon>Eukaryota</taxon>
        <taxon>Fungi</taxon>
        <taxon>Dikarya</taxon>
        <taxon>Basidiomycota</taxon>
        <taxon>Ustilaginomycotina</taxon>
        <taxon>Exobasidiomycetes</taxon>
        <taxon>Microstromatales</taxon>
        <taxon>Microstromatales incertae sedis</taxon>
        <taxon>Jaminaea</taxon>
    </lineage>
</organism>
<keyword evidence="4" id="KW-0449">Lipoprotein</keyword>
<dbReference type="GO" id="GO:0000329">
    <property type="term" value="C:fungal-type vacuole membrane"/>
    <property type="evidence" value="ECO:0007669"/>
    <property type="project" value="TreeGrafter"/>
</dbReference>
<dbReference type="GO" id="GO:0005525">
    <property type="term" value="F:GTP binding"/>
    <property type="evidence" value="ECO:0007669"/>
    <property type="project" value="UniProtKB-KW"/>
</dbReference>
<dbReference type="Gene3D" id="3.40.50.300">
    <property type="entry name" value="P-loop containing nucleotide triphosphate hydrolases"/>
    <property type="match status" value="1"/>
</dbReference>
<feature type="non-terminal residue" evidence="5">
    <location>
        <position position="84"/>
    </location>
</feature>
<dbReference type="InterPro" id="IPR005225">
    <property type="entry name" value="Small_GTP-bd"/>
</dbReference>
<keyword evidence="4" id="KW-0636">Prenylation</keyword>
<dbReference type="GO" id="GO:0005770">
    <property type="term" value="C:late endosome"/>
    <property type="evidence" value="ECO:0007669"/>
    <property type="project" value="TreeGrafter"/>
</dbReference>
<dbReference type="PRINTS" id="PR00449">
    <property type="entry name" value="RASTRNSFRMNG"/>
</dbReference>
<dbReference type="SMART" id="SM00175">
    <property type="entry name" value="RAB"/>
    <property type="match status" value="1"/>
</dbReference>
<dbReference type="AlphaFoldDB" id="A0A316UR32"/>
<dbReference type="OrthoDB" id="9989112at2759"/>
<dbReference type="InterPro" id="IPR027417">
    <property type="entry name" value="P-loop_NTPase"/>
</dbReference>
<keyword evidence="2" id="KW-0547">Nucleotide-binding</keyword>
<dbReference type="RefSeq" id="XP_025362381.1">
    <property type="nucleotide sequence ID" value="XM_025504093.1"/>
</dbReference>
<sequence>KVVLIGPGSVGKTSLRQAYFTNRFQHNYKATIGADFEAKVEAPRKATLTIWDTAGQERFRALGSAFYRGADAALVCFDASSEDA</sequence>
<evidence type="ECO:0000313" key="6">
    <source>
        <dbReference type="Proteomes" id="UP000245884"/>
    </source>
</evidence>
<dbReference type="Proteomes" id="UP000245884">
    <property type="component" value="Unassembled WGS sequence"/>
</dbReference>
<comment type="similarity">
    <text evidence="1">Belongs to the small GTPase superfamily. Rab family.</text>
</comment>
<dbReference type="GO" id="GO:0003924">
    <property type="term" value="F:GTPase activity"/>
    <property type="evidence" value="ECO:0007669"/>
    <property type="project" value="InterPro"/>
</dbReference>
<dbReference type="InterPro" id="IPR001806">
    <property type="entry name" value="Small_GTPase"/>
</dbReference>
<dbReference type="NCBIfam" id="TIGR00231">
    <property type="entry name" value="small_GTP"/>
    <property type="match status" value="1"/>
</dbReference>
<reference evidence="5 6" key="1">
    <citation type="journal article" date="2018" name="Mol. Biol. Evol.">
        <title>Broad Genomic Sampling Reveals a Smut Pathogenic Ancestry of the Fungal Clade Ustilaginomycotina.</title>
        <authorList>
            <person name="Kijpornyongpan T."/>
            <person name="Mondo S.J."/>
            <person name="Barry K."/>
            <person name="Sandor L."/>
            <person name="Lee J."/>
            <person name="Lipzen A."/>
            <person name="Pangilinan J."/>
            <person name="LaButti K."/>
            <person name="Hainaut M."/>
            <person name="Henrissat B."/>
            <person name="Grigoriev I.V."/>
            <person name="Spatafora J.W."/>
            <person name="Aime M.C."/>
        </authorList>
    </citation>
    <scope>NUCLEOTIDE SEQUENCE [LARGE SCALE GENOMIC DNA]</scope>
    <source>
        <strain evidence="5 6">MCA 5214</strain>
    </source>
</reference>
<dbReference type="GO" id="GO:0032889">
    <property type="term" value="P:regulation of vacuole fusion, non-autophagic"/>
    <property type="evidence" value="ECO:0007669"/>
    <property type="project" value="TreeGrafter"/>
</dbReference>
<feature type="non-terminal residue" evidence="5">
    <location>
        <position position="1"/>
    </location>
</feature>
<dbReference type="Pfam" id="PF00071">
    <property type="entry name" value="Ras"/>
    <property type="match status" value="1"/>
</dbReference>
<dbReference type="CDD" id="cd00154">
    <property type="entry name" value="Rab"/>
    <property type="match status" value="1"/>
</dbReference>
<keyword evidence="6" id="KW-1185">Reference proteome</keyword>
<dbReference type="PANTHER" id="PTHR47981">
    <property type="entry name" value="RAB FAMILY"/>
    <property type="match status" value="1"/>
</dbReference>
<gene>
    <name evidence="5" type="ORF">BDZ90DRAFT_211082</name>
</gene>
<proteinExistence type="inferred from homology"/>
<evidence type="ECO:0000256" key="4">
    <source>
        <dbReference type="ARBA" id="ARBA00023289"/>
    </source>
</evidence>
<evidence type="ECO:0000313" key="5">
    <source>
        <dbReference type="EMBL" id="PWN27769.1"/>
    </source>
</evidence>
<evidence type="ECO:0000256" key="1">
    <source>
        <dbReference type="ARBA" id="ARBA00006270"/>
    </source>
</evidence>
<dbReference type="EMBL" id="KZ819667">
    <property type="protein sequence ID" value="PWN27769.1"/>
    <property type="molecule type" value="Genomic_DNA"/>
</dbReference>
<evidence type="ECO:0000256" key="3">
    <source>
        <dbReference type="ARBA" id="ARBA00023134"/>
    </source>
</evidence>
<name>A0A316UR32_9BASI</name>
<dbReference type="GeneID" id="37025916"/>
<dbReference type="PANTHER" id="PTHR47981:SF20">
    <property type="entry name" value="RAS-RELATED PROTEIN RAB-7A"/>
    <property type="match status" value="1"/>
</dbReference>